<feature type="region of interest" description="Disordered" evidence="1">
    <location>
        <begin position="91"/>
        <end position="113"/>
    </location>
</feature>
<evidence type="ECO:0000313" key="3">
    <source>
        <dbReference type="Proteomes" id="UP001162483"/>
    </source>
</evidence>
<name>A0ABN9EGF9_9NEOB</name>
<dbReference type="Proteomes" id="UP001162483">
    <property type="component" value="Unassembled WGS sequence"/>
</dbReference>
<reference evidence="2" key="1">
    <citation type="submission" date="2023-05" db="EMBL/GenBank/DDBJ databases">
        <authorList>
            <person name="Stuckert A."/>
        </authorList>
    </citation>
    <scope>NUCLEOTIDE SEQUENCE</scope>
</reference>
<gene>
    <name evidence="2" type="ORF">SPARVUS_LOCUS9664136</name>
</gene>
<proteinExistence type="predicted"/>
<sequence length="113" mass="12069">KSVTYLSLGPVVCPPQFVSPAVLYSRRPASSVWYPNLTGTHSHFRSDCPGNRKRKVSSLPPCSLLGHVTGPRRLQDHSRSAVLLAYAHQTGSGSGYLSNSVTCSPPLPKGANP</sequence>
<organism evidence="2 3">
    <name type="scientific">Staurois parvus</name>
    <dbReference type="NCBI Taxonomy" id="386267"/>
    <lineage>
        <taxon>Eukaryota</taxon>
        <taxon>Metazoa</taxon>
        <taxon>Chordata</taxon>
        <taxon>Craniata</taxon>
        <taxon>Vertebrata</taxon>
        <taxon>Euteleostomi</taxon>
        <taxon>Amphibia</taxon>
        <taxon>Batrachia</taxon>
        <taxon>Anura</taxon>
        <taxon>Neobatrachia</taxon>
        <taxon>Ranoidea</taxon>
        <taxon>Ranidae</taxon>
        <taxon>Staurois</taxon>
    </lineage>
</organism>
<accession>A0ABN9EGF9</accession>
<evidence type="ECO:0000256" key="1">
    <source>
        <dbReference type="SAM" id="MobiDB-lite"/>
    </source>
</evidence>
<feature type="non-terminal residue" evidence="2">
    <location>
        <position position="1"/>
    </location>
</feature>
<protein>
    <submittedName>
        <fullName evidence="2">Uncharacterized protein</fullName>
    </submittedName>
</protein>
<dbReference type="EMBL" id="CATNWA010015367">
    <property type="protein sequence ID" value="CAI9582498.1"/>
    <property type="molecule type" value="Genomic_DNA"/>
</dbReference>
<feature type="compositionally biased region" description="Polar residues" evidence="1">
    <location>
        <begin position="91"/>
        <end position="103"/>
    </location>
</feature>
<comment type="caution">
    <text evidence="2">The sequence shown here is derived from an EMBL/GenBank/DDBJ whole genome shotgun (WGS) entry which is preliminary data.</text>
</comment>
<evidence type="ECO:0000313" key="2">
    <source>
        <dbReference type="EMBL" id="CAI9582498.1"/>
    </source>
</evidence>
<keyword evidence="3" id="KW-1185">Reference proteome</keyword>